<organism evidence="1 2">
    <name type="scientific">Hypoxylon rubiginosum</name>
    <dbReference type="NCBI Taxonomy" id="110542"/>
    <lineage>
        <taxon>Eukaryota</taxon>
        <taxon>Fungi</taxon>
        <taxon>Dikarya</taxon>
        <taxon>Ascomycota</taxon>
        <taxon>Pezizomycotina</taxon>
        <taxon>Sordariomycetes</taxon>
        <taxon>Xylariomycetidae</taxon>
        <taxon>Xylariales</taxon>
        <taxon>Hypoxylaceae</taxon>
        <taxon>Hypoxylon</taxon>
    </lineage>
</organism>
<name>A0ACB9YLF1_9PEZI</name>
<evidence type="ECO:0000313" key="1">
    <source>
        <dbReference type="EMBL" id="KAI4860214.1"/>
    </source>
</evidence>
<protein>
    <submittedName>
        <fullName evidence="1">Uncharacterized protein</fullName>
    </submittedName>
</protein>
<proteinExistence type="predicted"/>
<dbReference type="Proteomes" id="UP001497700">
    <property type="component" value="Unassembled WGS sequence"/>
</dbReference>
<dbReference type="EMBL" id="MU393595">
    <property type="protein sequence ID" value="KAI4860214.1"/>
    <property type="molecule type" value="Genomic_DNA"/>
</dbReference>
<reference evidence="1 2" key="1">
    <citation type="journal article" date="2022" name="New Phytol.">
        <title>Ecological generalism drives hyperdiversity of secondary metabolite gene clusters in xylarialean endophytes.</title>
        <authorList>
            <person name="Franco M.E.E."/>
            <person name="Wisecaver J.H."/>
            <person name="Arnold A.E."/>
            <person name="Ju Y.M."/>
            <person name="Slot J.C."/>
            <person name="Ahrendt S."/>
            <person name="Moore L.P."/>
            <person name="Eastman K.E."/>
            <person name="Scott K."/>
            <person name="Konkel Z."/>
            <person name="Mondo S.J."/>
            <person name="Kuo A."/>
            <person name="Hayes R.D."/>
            <person name="Haridas S."/>
            <person name="Andreopoulos B."/>
            <person name="Riley R."/>
            <person name="LaButti K."/>
            <person name="Pangilinan J."/>
            <person name="Lipzen A."/>
            <person name="Amirebrahimi M."/>
            <person name="Yan J."/>
            <person name="Adam C."/>
            <person name="Keymanesh K."/>
            <person name="Ng V."/>
            <person name="Louie K."/>
            <person name="Northen T."/>
            <person name="Drula E."/>
            <person name="Henrissat B."/>
            <person name="Hsieh H.M."/>
            <person name="Youens-Clark K."/>
            <person name="Lutzoni F."/>
            <person name="Miadlikowska J."/>
            <person name="Eastwood D.C."/>
            <person name="Hamelin R.C."/>
            <person name="Grigoriev I.V."/>
            <person name="U'Ren J.M."/>
        </authorList>
    </citation>
    <scope>NUCLEOTIDE SEQUENCE [LARGE SCALE GENOMIC DNA]</scope>
    <source>
        <strain evidence="1 2">CBS 119005</strain>
    </source>
</reference>
<comment type="caution">
    <text evidence="1">The sequence shown here is derived from an EMBL/GenBank/DDBJ whole genome shotgun (WGS) entry which is preliminary data.</text>
</comment>
<accession>A0ACB9YLF1</accession>
<keyword evidence="2" id="KW-1185">Reference proteome</keyword>
<gene>
    <name evidence="1" type="ORF">F4820DRAFT_437501</name>
</gene>
<sequence length="740" mass="84020">MAVEYCSPRVDYWINQLHRVLQSVSELPDWDRRSWPGHEQATGLWGSFIEVLTNQGPSQDLDHKRGLIVQLAYDCVSSTEVHFVLHVAFKPQIASKLWAVLKYLSRPIADCRLLRQITSRLPKFRDVRISVAPLVPKTSIKPKYKVDITSAWTQLASTPPSPSDLKAISGWNERFKRDCVRASSLHAEIQLFDYLQKDTASTLVTPYFGCSKKSCLLCEDLLHALSPPIATRGRHGICYPAWGVPRSNSDETLIALTDLEMNLVSRIKAHLHNSKIGLGARAPPQVAQSSIVTGLSGLTIQELQRREDQAVSAKQEEDSRIEQRRIVEGHNVVDQPSVDFEPYDSCVMCNKMPAMLCQRCRSCYYCSRQCQKSDYPSHKLLCRDFANQSPRPSPSHKRAILFPVERTKPKLIWMLCTLRYSSEDDGFEPQPFETINARAYLGPDEPWVETQHIEYNPKRNRRLGSGMVYFARRKAGYSIALKFREAGLVDGSAINGSLLESLGALGRFEHPWAGPIIAIRELPSEIYEDITLGDLRHVLDHVVSYNTTEVRESDNRSQTHSSTIARGVKICCYGEIKLHGSDPLVLVDVPRAHPTRLAYSEGDVSPISRLLGMPIRLWKFPDLDRWLHPPGWEENLCADSNQNAAFLMMGADPDKPDWGWAPLYWNIDLGNVLAVREDGRDLDLDDMRAMCYFARKKLQPMMEDAMGLGLVRRTKREVLGFITRENMEKCRGEMLEDRGY</sequence>
<evidence type="ECO:0000313" key="2">
    <source>
        <dbReference type="Proteomes" id="UP001497700"/>
    </source>
</evidence>